<comment type="subcellular location">
    <subcellularLocation>
        <location evidence="1">Mitochondrion inner membrane</location>
        <topology evidence="1">Multi-pass membrane protein</topology>
    </subcellularLocation>
</comment>
<dbReference type="InterPro" id="IPR045315">
    <property type="entry name" value="Mtm1-like"/>
</dbReference>
<evidence type="ECO:0000313" key="14">
    <source>
        <dbReference type="Proteomes" id="UP001516023"/>
    </source>
</evidence>
<dbReference type="Gene3D" id="1.50.40.10">
    <property type="entry name" value="Mitochondrial carrier domain"/>
    <property type="match status" value="2"/>
</dbReference>
<evidence type="ECO:0000256" key="12">
    <source>
        <dbReference type="SAM" id="Phobius"/>
    </source>
</evidence>
<keyword evidence="14" id="KW-1185">Reference proteome</keyword>
<dbReference type="SUPFAM" id="SSF103506">
    <property type="entry name" value="Mitochondrial carrier"/>
    <property type="match status" value="1"/>
</dbReference>
<feature type="transmembrane region" description="Helical" evidence="12">
    <location>
        <begin position="21"/>
        <end position="45"/>
    </location>
</feature>
<dbReference type="Proteomes" id="UP001516023">
    <property type="component" value="Unassembled WGS sequence"/>
</dbReference>
<evidence type="ECO:0000256" key="6">
    <source>
        <dbReference type="ARBA" id="ARBA00022792"/>
    </source>
</evidence>
<keyword evidence="8" id="KW-0496">Mitochondrion</keyword>
<evidence type="ECO:0000256" key="7">
    <source>
        <dbReference type="ARBA" id="ARBA00022989"/>
    </source>
</evidence>
<name>A0ABD3QSV8_9STRA</name>
<evidence type="ECO:0008006" key="15">
    <source>
        <dbReference type="Google" id="ProtNLM"/>
    </source>
</evidence>
<evidence type="ECO:0000256" key="8">
    <source>
        <dbReference type="ARBA" id="ARBA00023128"/>
    </source>
</evidence>
<organism evidence="13 14">
    <name type="scientific">Cyclotella cryptica</name>
    <dbReference type="NCBI Taxonomy" id="29204"/>
    <lineage>
        <taxon>Eukaryota</taxon>
        <taxon>Sar</taxon>
        <taxon>Stramenopiles</taxon>
        <taxon>Ochrophyta</taxon>
        <taxon>Bacillariophyta</taxon>
        <taxon>Coscinodiscophyceae</taxon>
        <taxon>Thalassiosirophycidae</taxon>
        <taxon>Stephanodiscales</taxon>
        <taxon>Stephanodiscaceae</taxon>
        <taxon>Cyclotella</taxon>
    </lineage>
</organism>
<accession>A0ABD3QSV8</accession>
<dbReference type="AlphaFoldDB" id="A0ABD3QSV8"/>
<dbReference type="InterPro" id="IPR018108">
    <property type="entry name" value="MCP_transmembrane"/>
</dbReference>
<dbReference type="PANTHER" id="PTHR45760:SF2">
    <property type="entry name" value="FI19922P1-RELATED"/>
    <property type="match status" value="1"/>
</dbReference>
<keyword evidence="6" id="KW-0999">Mitochondrion inner membrane</keyword>
<evidence type="ECO:0000256" key="11">
    <source>
        <dbReference type="RuleBase" id="RU000488"/>
    </source>
</evidence>
<comment type="caution">
    <text evidence="13">The sequence shown here is derived from an EMBL/GenBank/DDBJ whole genome shotgun (WGS) entry which is preliminary data.</text>
</comment>
<feature type="repeat" description="Solcar" evidence="10">
    <location>
        <begin position="308"/>
        <end position="396"/>
    </location>
</feature>
<reference evidence="13 14" key="1">
    <citation type="journal article" date="2020" name="G3 (Bethesda)">
        <title>Improved Reference Genome for Cyclotella cryptica CCMP332, a Model for Cell Wall Morphogenesis, Salinity Adaptation, and Lipid Production in Diatoms (Bacillariophyta).</title>
        <authorList>
            <person name="Roberts W.R."/>
            <person name="Downey K.M."/>
            <person name="Ruck E.C."/>
            <person name="Traller J.C."/>
            <person name="Alverson A.J."/>
        </authorList>
    </citation>
    <scope>NUCLEOTIDE SEQUENCE [LARGE SCALE GENOMIC DNA]</scope>
    <source>
        <strain evidence="13 14">CCMP332</strain>
    </source>
</reference>
<evidence type="ECO:0000256" key="3">
    <source>
        <dbReference type="ARBA" id="ARBA00022448"/>
    </source>
</evidence>
<dbReference type="PANTHER" id="PTHR45760">
    <property type="entry name" value="FI19922P1-RELATED"/>
    <property type="match status" value="1"/>
</dbReference>
<evidence type="ECO:0000256" key="9">
    <source>
        <dbReference type="ARBA" id="ARBA00023136"/>
    </source>
</evidence>
<comment type="similarity">
    <text evidence="2 11">Belongs to the mitochondrial carrier (TC 2.A.29) family.</text>
</comment>
<evidence type="ECO:0000256" key="1">
    <source>
        <dbReference type="ARBA" id="ARBA00004448"/>
    </source>
</evidence>
<keyword evidence="7 12" id="KW-1133">Transmembrane helix</keyword>
<dbReference type="GO" id="GO:0005743">
    <property type="term" value="C:mitochondrial inner membrane"/>
    <property type="evidence" value="ECO:0007669"/>
    <property type="project" value="UniProtKB-SubCell"/>
</dbReference>
<feature type="transmembrane region" description="Helical" evidence="12">
    <location>
        <begin position="254"/>
        <end position="276"/>
    </location>
</feature>
<protein>
    <recommendedName>
        <fullName evidence="15">Mitochondrial carrier protein</fullName>
    </recommendedName>
</protein>
<keyword evidence="3 11" id="KW-0813">Transport</keyword>
<dbReference type="Pfam" id="PF00153">
    <property type="entry name" value="Mito_carr"/>
    <property type="match status" value="4"/>
</dbReference>
<proteinExistence type="inferred from homology"/>
<evidence type="ECO:0000256" key="5">
    <source>
        <dbReference type="ARBA" id="ARBA00022737"/>
    </source>
</evidence>
<keyword evidence="4 10" id="KW-0812">Transmembrane</keyword>
<feature type="transmembrane region" description="Helical" evidence="12">
    <location>
        <begin position="314"/>
        <end position="334"/>
    </location>
</feature>
<dbReference type="InterPro" id="IPR023395">
    <property type="entry name" value="MCP_dom_sf"/>
</dbReference>
<dbReference type="EMBL" id="JABMIG020000013">
    <property type="protein sequence ID" value="KAL3803523.1"/>
    <property type="molecule type" value="Genomic_DNA"/>
</dbReference>
<keyword evidence="5" id="KW-0677">Repeat</keyword>
<evidence type="ECO:0000256" key="10">
    <source>
        <dbReference type="PROSITE-ProRule" id="PRU00282"/>
    </source>
</evidence>
<dbReference type="PROSITE" id="PS50920">
    <property type="entry name" value="SOLCAR"/>
    <property type="match status" value="3"/>
</dbReference>
<evidence type="ECO:0000313" key="13">
    <source>
        <dbReference type="EMBL" id="KAL3803523.1"/>
    </source>
</evidence>
<feature type="repeat" description="Solcar" evidence="10">
    <location>
        <begin position="19"/>
        <end position="173"/>
    </location>
</feature>
<gene>
    <name evidence="13" type="ORF">HJC23_014071</name>
</gene>
<evidence type="ECO:0000256" key="4">
    <source>
        <dbReference type="ARBA" id="ARBA00022692"/>
    </source>
</evidence>
<evidence type="ECO:0000256" key="2">
    <source>
        <dbReference type="ARBA" id="ARBA00006375"/>
    </source>
</evidence>
<feature type="repeat" description="Solcar" evidence="10">
    <location>
        <begin position="192"/>
        <end position="284"/>
    </location>
</feature>
<keyword evidence="9 10" id="KW-0472">Membrane</keyword>
<sequence>MGHECDQNDSNDNDASMPSSLFSRIVSGSIGSIITALAVTPLEVVKIRQQASLPKQNVSQRKHATRKMNVNSFPVGRSTSYIPCLVAPGHTGFMTHPVSPANLSPRFYESTLCTGHPASQEASSTPASTLRALRSISKNEGISGLYTGLRPTLLMTVPNTALTLTLYDEITTSLRANYQSHTSLSESSRAQFQIYSPLFAGAFSRLVSSSVTAPLELIRTRQASFHSNNGGRIVGSPPGVIDEFRFLLRTNGIVGLYAGLTVTLLRDVSFSALYFFCLEQFRTKLNELNGLGRREYSAQHGMPVPLSITITHNFLSGAAAATVATLLTGPFDVVKTRRQMVRNGHIQRNHSTLALMKNIYKHEGIAGLWKGNQARMAKVVPANAIMISCYELGKGVIKEMLK</sequence>